<keyword evidence="2" id="KW-0472">Membrane</keyword>
<proteinExistence type="predicted"/>
<organism evidence="3 4">
    <name type="scientific">Euplotes crassus</name>
    <dbReference type="NCBI Taxonomy" id="5936"/>
    <lineage>
        <taxon>Eukaryota</taxon>
        <taxon>Sar</taxon>
        <taxon>Alveolata</taxon>
        <taxon>Ciliophora</taxon>
        <taxon>Intramacronucleata</taxon>
        <taxon>Spirotrichea</taxon>
        <taxon>Hypotrichia</taxon>
        <taxon>Euplotida</taxon>
        <taxon>Euplotidae</taxon>
        <taxon>Moneuplotes</taxon>
    </lineage>
</organism>
<accession>A0AAD1XER5</accession>
<dbReference type="AlphaFoldDB" id="A0AAD1XER5"/>
<keyword evidence="2" id="KW-1133">Transmembrane helix</keyword>
<feature type="transmembrane region" description="Helical" evidence="2">
    <location>
        <begin position="282"/>
        <end position="305"/>
    </location>
</feature>
<comment type="caution">
    <text evidence="3">The sequence shown here is derived from an EMBL/GenBank/DDBJ whole genome shotgun (WGS) entry which is preliminary data.</text>
</comment>
<dbReference type="Proteomes" id="UP001295684">
    <property type="component" value="Unassembled WGS sequence"/>
</dbReference>
<feature type="transmembrane region" description="Helical" evidence="2">
    <location>
        <begin position="101"/>
        <end position="124"/>
    </location>
</feature>
<evidence type="ECO:0008006" key="5">
    <source>
        <dbReference type="Google" id="ProtNLM"/>
    </source>
</evidence>
<evidence type="ECO:0000256" key="1">
    <source>
        <dbReference type="SAM" id="MobiDB-lite"/>
    </source>
</evidence>
<feature type="compositionally biased region" description="Basic and acidic residues" evidence="1">
    <location>
        <begin position="9"/>
        <end position="25"/>
    </location>
</feature>
<keyword evidence="2" id="KW-0812">Transmembrane</keyword>
<protein>
    <recommendedName>
        <fullName evidence="5">Vacuole membrane protein 1</fullName>
    </recommendedName>
</protein>
<feature type="transmembrane region" description="Helical" evidence="2">
    <location>
        <begin position="60"/>
        <end position="81"/>
    </location>
</feature>
<name>A0AAD1XER5_EUPCR</name>
<sequence length="371" mass="41743">MGKAKKRSSKSDSKKETKEPQQDTAKGENFDNITFINRPVTCIATLIKIIFELITSAPGFVLRHYIIFTLFPALVAGFYYIDGPHDEYRQIVTEFSLFAGWWIGLGILSSVGLGTGLHTFVLYLGPYMAQVTMAANNCNKFPVFIPNRWTYEKFGECEKWEGEPTIGILDIYYALALEAFLWGFGTAIGELPPYFVARAASLAGETHEELENQEGMFKKVKDFIEPILKKHAFIVVVLCASIPNPFFDLAGLTCGHFGIPFFTFFGATVIGKALVKVSIQSFFVIIMFSRHIIEKVFIVVASVYAPLEPILRKELEKQQNKLYEGKSSNEEPSLVGQIWGWLVALMIGYFVYAFLTAIVQDRLRTDAKKKA</sequence>
<evidence type="ECO:0000256" key="2">
    <source>
        <dbReference type="SAM" id="Phobius"/>
    </source>
</evidence>
<keyword evidence="4" id="KW-1185">Reference proteome</keyword>
<evidence type="ECO:0000313" key="4">
    <source>
        <dbReference type="Proteomes" id="UP001295684"/>
    </source>
</evidence>
<reference evidence="3" key="1">
    <citation type="submission" date="2023-07" db="EMBL/GenBank/DDBJ databases">
        <authorList>
            <consortium name="AG Swart"/>
            <person name="Singh M."/>
            <person name="Singh A."/>
            <person name="Seah K."/>
            <person name="Emmerich C."/>
        </authorList>
    </citation>
    <scope>NUCLEOTIDE SEQUENCE</scope>
    <source>
        <strain evidence="3">DP1</strain>
    </source>
</reference>
<feature type="transmembrane region" description="Helical" evidence="2">
    <location>
        <begin position="338"/>
        <end position="359"/>
    </location>
</feature>
<feature type="transmembrane region" description="Helical" evidence="2">
    <location>
        <begin position="249"/>
        <end position="270"/>
    </location>
</feature>
<gene>
    <name evidence="3" type="ORF">ECRASSUSDP1_LOCUS13412</name>
</gene>
<evidence type="ECO:0000313" key="3">
    <source>
        <dbReference type="EMBL" id="CAI2372085.1"/>
    </source>
</evidence>
<dbReference type="EMBL" id="CAMPGE010013347">
    <property type="protein sequence ID" value="CAI2372085.1"/>
    <property type="molecule type" value="Genomic_DNA"/>
</dbReference>
<feature type="region of interest" description="Disordered" evidence="1">
    <location>
        <begin position="1"/>
        <end position="25"/>
    </location>
</feature>
<feature type="transmembrane region" description="Helical" evidence="2">
    <location>
        <begin position="227"/>
        <end position="243"/>
    </location>
</feature>